<name>A0A917ZKP3_9ACTN</name>
<evidence type="ECO:0000256" key="2">
    <source>
        <dbReference type="SAM" id="MobiDB-lite"/>
    </source>
</evidence>
<evidence type="ECO:0000259" key="3">
    <source>
        <dbReference type="Pfam" id="PF13581"/>
    </source>
</evidence>
<evidence type="ECO:0000313" key="4">
    <source>
        <dbReference type="EMBL" id="GGO84907.1"/>
    </source>
</evidence>
<protein>
    <recommendedName>
        <fullName evidence="3">Histidine kinase/HSP90-like ATPase domain-containing protein</fullName>
    </recommendedName>
</protein>
<proteinExistence type="predicted"/>
<comment type="caution">
    <text evidence="4">The sequence shown here is derived from an EMBL/GenBank/DDBJ whole genome shotgun (WGS) entry which is preliminary data.</text>
</comment>
<evidence type="ECO:0000256" key="1">
    <source>
        <dbReference type="ARBA" id="ARBA00022527"/>
    </source>
</evidence>
<dbReference type="Proteomes" id="UP000641932">
    <property type="component" value="Unassembled WGS sequence"/>
</dbReference>
<accession>A0A917ZKP3</accession>
<dbReference type="Gene3D" id="3.30.565.10">
    <property type="entry name" value="Histidine kinase-like ATPase, C-terminal domain"/>
    <property type="match status" value="1"/>
</dbReference>
<feature type="region of interest" description="Disordered" evidence="2">
    <location>
        <begin position="1"/>
        <end position="22"/>
    </location>
</feature>
<feature type="domain" description="Histidine kinase/HSP90-like ATPase" evidence="3">
    <location>
        <begin position="51"/>
        <end position="146"/>
    </location>
</feature>
<keyword evidence="1" id="KW-0723">Serine/threonine-protein kinase</keyword>
<reference evidence="4" key="2">
    <citation type="submission" date="2020-09" db="EMBL/GenBank/DDBJ databases">
        <authorList>
            <person name="Sun Q."/>
            <person name="Zhou Y."/>
        </authorList>
    </citation>
    <scope>NUCLEOTIDE SEQUENCE</scope>
    <source>
        <strain evidence="4">CGMCC 4.7201</strain>
    </source>
</reference>
<dbReference type="SUPFAM" id="SSF55874">
    <property type="entry name" value="ATPase domain of HSP90 chaperone/DNA topoisomerase II/histidine kinase"/>
    <property type="match status" value="1"/>
</dbReference>
<evidence type="ECO:0000313" key="5">
    <source>
        <dbReference type="Proteomes" id="UP000641932"/>
    </source>
</evidence>
<dbReference type="GO" id="GO:0004674">
    <property type="term" value="F:protein serine/threonine kinase activity"/>
    <property type="evidence" value="ECO:0007669"/>
    <property type="project" value="UniProtKB-KW"/>
</dbReference>
<dbReference type="AlphaFoldDB" id="A0A917ZKP3"/>
<dbReference type="EMBL" id="BMMS01000006">
    <property type="protein sequence ID" value="GGO84907.1"/>
    <property type="molecule type" value="Genomic_DNA"/>
</dbReference>
<sequence length="177" mass="19272">METDNISATHWERPPIGSTARHTGRLSLLPAGRPCANRDTLLMQTTYERVPAMVRTARTDVVHALRRAGLTERTEDARLLTSELVTNAVEHSRGASVTVTVRTLPGEVFIAVGDDDSTTIPLRRRPSARDESGRGLLLLSLLADDWGVGVPARTTKSVWCLLRVGPSAPHCPTEEST</sequence>
<dbReference type="Pfam" id="PF13581">
    <property type="entry name" value="HATPase_c_2"/>
    <property type="match status" value="1"/>
</dbReference>
<reference evidence="4" key="1">
    <citation type="journal article" date="2014" name="Int. J. Syst. Evol. Microbiol.">
        <title>Complete genome sequence of Corynebacterium casei LMG S-19264T (=DSM 44701T), isolated from a smear-ripened cheese.</title>
        <authorList>
            <consortium name="US DOE Joint Genome Institute (JGI-PGF)"/>
            <person name="Walter F."/>
            <person name="Albersmeier A."/>
            <person name="Kalinowski J."/>
            <person name="Ruckert C."/>
        </authorList>
    </citation>
    <scope>NUCLEOTIDE SEQUENCE</scope>
    <source>
        <strain evidence="4">CGMCC 4.7201</strain>
    </source>
</reference>
<keyword evidence="5" id="KW-1185">Reference proteome</keyword>
<dbReference type="PANTHER" id="PTHR35526:SF3">
    <property type="entry name" value="ANTI-SIGMA-F FACTOR RSBW"/>
    <property type="match status" value="1"/>
</dbReference>
<dbReference type="PANTHER" id="PTHR35526">
    <property type="entry name" value="ANTI-SIGMA-F FACTOR RSBW-RELATED"/>
    <property type="match status" value="1"/>
</dbReference>
<dbReference type="InterPro" id="IPR003594">
    <property type="entry name" value="HATPase_dom"/>
</dbReference>
<dbReference type="InterPro" id="IPR036890">
    <property type="entry name" value="HATPase_C_sf"/>
</dbReference>
<gene>
    <name evidence="4" type="ORF">GCM10012280_17460</name>
</gene>
<keyword evidence="1" id="KW-0418">Kinase</keyword>
<organism evidence="4 5">
    <name type="scientific">Wenjunlia tyrosinilytica</name>
    <dbReference type="NCBI Taxonomy" id="1544741"/>
    <lineage>
        <taxon>Bacteria</taxon>
        <taxon>Bacillati</taxon>
        <taxon>Actinomycetota</taxon>
        <taxon>Actinomycetes</taxon>
        <taxon>Kitasatosporales</taxon>
        <taxon>Streptomycetaceae</taxon>
        <taxon>Wenjunlia</taxon>
    </lineage>
</organism>
<dbReference type="InterPro" id="IPR050267">
    <property type="entry name" value="Anti-sigma-factor_SerPK"/>
</dbReference>
<dbReference type="CDD" id="cd16936">
    <property type="entry name" value="HATPase_RsbW-like"/>
    <property type="match status" value="1"/>
</dbReference>
<keyword evidence="1" id="KW-0808">Transferase</keyword>
<dbReference type="RefSeq" id="WP_189130962.1">
    <property type="nucleotide sequence ID" value="NZ_BMMS01000006.1"/>
</dbReference>